<dbReference type="GO" id="GO:0006260">
    <property type="term" value="P:DNA replication"/>
    <property type="evidence" value="ECO:0007669"/>
    <property type="project" value="InterPro"/>
</dbReference>
<organism evidence="2 3">
    <name type="scientific">Candidatus Woykebacteria bacterium RBG_13_40_7b</name>
    <dbReference type="NCBI Taxonomy" id="1802594"/>
    <lineage>
        <taxon>Bacteria</taxon>
        <taxon>Candidatus Woykeibacteriota</taxon>
    </lineage>
</organism>
<protein>
    <recommendedName>
        <fullName evidence="1">DNA polymerase III delta subunit-like C-terminal domain-containing protein</fullName>
    </recommendedName>
</protein>
<dbReference type="EMBL" id="MHCQ01000004">
    <property type="protein sequence ID" value="OGY25035.1"/>
    <property type="molecule type" value="Genomic_DNA"/>
</dbReference>
<evidence type="ECO:0000313" key="3">
    <source>
        <dbReference type="Proteomes" id="UP000177103"/>
    </source>
</evidence>
<proteinExistence type="predicted"/>
<dbReference type="SUPFAM" id="SSF48019">
    <property type="entry name" value="post-AAA+ oligomerization domain-like"/>
    <property type="match status" value="1"/>
</dbReference>
<reference evidence="2 3" key="1">
    <citation type="journal article" date="2016" name="Nat. Commun.">
        <title>Thousands of microbial genomes shed light on interconnected biogeochemical processes in an aquifer system.</title>
        <authorList>
            <person name="Anantharaman K."/>
            <person name="Brown C.T."/>
            <person name="Hug L.A."/>
            <person name="Sharon I."/>
            <person name="Castelle C.J."/>
            <person name="Probst A.J."/>
            <person name="Thomas B.C."/>
            <person name="Singh A."/>
            <person name="Wilkins M.J."/>
            <person name="Karaoz U."/>
            <person name="Brodie E.L."/>
            <person name="Williams K.H."/>
            <person name="Hubbard S.S."/>
            <person name="Banfield J.F."/>
        </authorList>
    </citation>
    <scope>NUCLEOTIDE SEQUENCE [LARGE SCALE GENOMIC DNA]</scope>
</reference>
<gene>
    <name evidence="2" type="ORF">A2Y57_02665</name>
</gene>
<comment type="caution">
    <text evidence="2">The sequence shown here is derived from an EMBL/GenBank/DDBJ whole genome shotgun (WGS) entry which is preliminary data.</text>
</comment>
<dbReference type="InterPro" id="IPR048466">
    <property type="entry name" value="DNA_pol3_delta-like_C"/>
</dbReference>
<dbReference type="Pfam" id="PF21694">
    <property type="entry name" value="DNA_pol3_delta_C"/>
    <property type="match status" value="1"/>
</dbReference>
<feature type="domain" description="DNA polymerase III delta subunit-like C-terminal" evidence="1">
    <location>
        <begin position="109"/>
        <end position="216"/>
    </location>
</feature>
<evidence type="ECO:0000259" key="1">
    <source>
        <dbReference type="Pfam" id="PF21694"/>
    </source>
</evidence>
<dbReference type="InterPro" id="IPR008921">
    <property type="entry name" value="DNA_pol3_clamp-load_cplx_C"/>
</dbReference>
<name>A0A1G1WBJ5_9BACT</name>
<dbReference type="GO" id="GO:0003677">
    <property type="term" value="F:DNA binding"/>
    <property type="evidence" value="ECO:0007669"/>
    <property type="project" value="InterPro"/>
</dbReference>
<dbReference type="Gene3D" id="1.20.272.10">
    <property type="match status" value="1"/>
</dbReference>
<evidence type="ECO:0000313" key="2">
    <source>
        <dbReference type="EMBL" id="OGY25035.1"/>
    </source>
</evidence>
<accession>A0A1G1WBJ5</accession>
<dbReference type="AlphaFoldDB" id="A0A1G1WBJ5"/>
<sequence length="219" mass="24908">MIYIFHGQNQRASRDYLLRLKKKYGDFVSLSGKGAIDRLKEESANLTLASNKSLYIVEGLENLDFLKENQIPNEIDVAIWLPKRITTPALKNAQNVKILEFNLLGKIDSFKFIDSFARKDLKKTLFFLEKLFSLGESPEVLVGALAFQIKNLLVAKEGGLKILNLHPYVEKKSLEFAKSWNAVQLTSLLKKLLNLDFFVKQGKIDSKLSLTLFVVESLQ</sequence>
<dbReference type="Proteomes" id="UP000177103">
    <property type="component" value="Unassembled WGS sequence"/>
</dbReference>